<feature type="domain" description="HIG1" evidence="6">
    <location>
        <begin position="91"/>
        <end position="184"/>
    </location>
</feature>
<evidence type="ECO:0000256" key="2">
    <source>
        <dbReference type="ARBA" id="ARBA00022692"/>
    </source>
</evidence>
<dbReference type="EMBL" id="JAEPRC010000704">
    <property type="protein sequence ID" value="KAG2192683.1"/>
    <property type="molecule type" value="Genomic_DNA"/>
</dbReference>
<keyword evidence="8" id="KW-1185">Reference proteome</keyword>
<comment type="subcellular location">
    <subcellularLocation>
        <location evidence="1">Mitochondrion</location>
    </subcellularLocation>
</comment>
<gene>
    <name evidence="7" type="ORF">INT46_006096</name>
</gene>
<evidence type="ECO:0000256" key="1">
    <source>
        <dbReference type="ARBA" id="ARBA00004173"/>
    </source>
</evidence>
<reference evidence="7" key="1">
    <citation type="submission" date="2020-12" db="EMBL/GenBank/DDBJ databases">
        <title>Metabolic potential, ecology and presence of endohyphal bacteria is reflected in genomic diversity of Mucoromycotina.</title>
        <authorList>
            <person name="Muszewska A."/>
            <person name="Okrasinska A."/>
            <person name="Steczkiewicz K."/>
            <person name="Drgas O."/>
            <person name="Orlowska M."/>
            <person name="Perlinska-Lenart U."/>
            <person name="Aleksandrzak-Piekarczyk T."/>
            <person name="Szatraj K."/>
            <person name="Zielenkiewicz U."/>
            <person name="Pilsyk S."/>
            <person name="Malc E."/>
            <person name="Mieczkowski P."/>
            <person name="Kruszewska J.S."/>
            <person name="Biernat P."/>
            <person name="Pawlowska J."/>
        </authorList>
    </citation>
    <scope>NUCLEOTIDE SEQUENCE</scope>
    <source>
        <strain evidence="7">CBS 226.32</strain>
    </source>
</reference>
<dbReference type="PROSITE" id="PS51503">
    <property type="entry name" value="HIG1"/>
    <property type="match status" value="1"/>
</dbReference>
<keyword evidence="4 5" id="KW-0472">Membrane</keyword>
<dbReference type="OrthoDB" id="1915122at2759"/>
<dbReference type="PANTHER" id="PTHR28018:SF3">
    <property type="entry name" value="RESPIRATORY SUPERCOMPLEX FACTOR 2, MITOCHONDRIAL"/>
    <property type="match status" value="1"/>
</dbReference>
<proteinExistence type="predicted"/>
<dbReference type="PROSITE" id="PS51257">
    <property type="entry name" value="PROKAR_LIPOPROTEIN"/>
    <property type="match status" value="1"/>
</dbReference>
<feature type="transmembrane region" description="Helical" evidence="5">
    <location>
        <begin position="157"/>
        <end position="176"/>
    </location>
</feature>
<dbReference type="Pfam" id="PF04588">
    <property type="entry name" value="HIG_1_N"/>
    <property type="match status" value="1"/>
</dbReference>
<dbReference type="InterPro" id="IPR007667">
    <property type="entry name" value="Hypoxia_induced_domain"/>
</dbReference>
<keyword evidence="3 5" id="KW-1133">Transmembrane helix</keyword>
<dbReference type="GO" id="GO:0005739">
    <property type="term" value="C:mitochondrion"/>
    <property type="evidence" value="ECO:0007669"/>
    <property type="project" value="UniProtKB-SubCell"/>
</dbReference>
<evidence type="ECO:0000256" key="4">
    <source>
        <dbReference type="ARBA" id="ARBA00023136"/>
    </source>
</evidence>
<evidence type="ECO:0000313" key="7">
    <source>
        <dbReference type="EMBL" id="KAG2192683.1"/>
    </source>
</evidence>
<evidence type="ECO:0000313" key="8">
    <source>
        <dbReference type="Proteomes" id="UP000650833"/>
    </source>
</evidence>
<feature type="transmembrane region" description="Helical" evidence="5">
    <location>
        <begin position="120"/>
        <end position="137"/>
    </location>
</feature>
<comment type="caution">
    <text evidence="7">The sequence shown here is derived from an EMBL/GenBank/DDBJ whole genome shotgun (WGS) entry which is preliminary data.</text>
</comment>
<evidence type="ECO:0000256" key="3">
    <source>
        <dbReference type="ARBA" id="ARBA00022989"/>
    </source>
</evidence>
<accession>A0A8H7UUM8</accession>
<dbReference type="AlphaFoldDB" id="A0A8H7UUM8"/>
<organism evidence="7 8">
    <name type="scientific">Mucor plumbeus</name>
    <dbReference type="NCBI Taxonomy" id="97098"/>
    <lineage>
        <taxon>Eukaryota</taxon>
        <taxon>Fungi</taxon>
        <taxon>Fungi incertae sedis</taxon>
        <taxon>Mucoromycota</taxon>
        <taxon>Mucoromycotina</taxon>
        <taxon>Mucoromycetes</taxon>
        <taxon>Mucorales</taxon>
        <taxon>Mucorineae</taxon>
        <taxon>Mucoraceae</taxon>
        <taxon>Mucor</taxon>
    </lineage>
</organism>
<keyword evidence="2 5" id="KW-0812">Transmembrane</keyword>
<dbReference type="PANTHER" id="PTHR28018">
    <property type="entry name" value="RESPIRATORY SUPERCOMPLEX FACTOR 2, MITOCHONDRIAL"/>
    <property type="match status" value="1"/>
</dbReference>
<protein>
    <recommendedName>
        <fullName evidence="6">HIG1 domain-containing protein</fullName>
    </recommendedName>
</protein>
<dbReference type="Proteomes" id="UP000650833">
    <property type="component" value="Unassembled WGS sequence"/>
</dbReference>
<dbReference type="InterPro" id="IPR040153">
    <property type="entry name" value="Rcf2"/>
</dbReference>
<name>A0A8H7UUM8_9FUNG</name>
<sequence>MTGRKALTVPERHNQSHISFVQGCKGTAYGVGLGLVASALSFRFSPAFRALSRPMQFNMVASGGITGYLIASERAAFEYKNKTLGYVDHKTMDNRVYQNYKALPRNSRENTMRILNDNRWTILGATWATSMAGAYSYSFNVNKHLNLKQRLFHARIYAQVITLAALIISASLSFYVDEHDKKLLKDIPEGRLRAVLELPHVGQQKQHMM</sequence>
<evidence type="ECO:0000259" key="6">
    <source>
        <dbReference type="PROSITE" id="PS51503"/>
    </source>
</evidence>
<dbReference type="GO" id="GO:0033617">
    <property type="term" value="P:mitochondrial respiratory chain complex IV assembly"/>
    <property type="evidence" value="ECO:0007669"/>
    <property type="project" value="TreeGrafter"/>
</dbReference>
<evidence type="ECO:0000256" key="5">
    <source>
        <dbReference type="SAM" id="Phobius"/>
    </source>
</evidence>